<organism evidence="3">
    <name type="scientific">Soboliphyme baturini</name>
    <dbReference type="NCBI Taxonomy" id="241478"/>
    <lineage>
        <taxon>Eukaryota</taxon>
        <taxon>Metazoa</taxon>
        <taxon>Ecdysozoa</taxon>
        <taxon>Nematoda</taxon>
        <taxon>Enoplea</taxon>
        <taxon>Dorylaimia</taxon>
        <taxon>Dioctophymatida</taxon>
        <taxon>Dioctophymatoidea</taxon>
        <taxon>Soboliphymatidae</taxon>
        <taxon>Soboliphyme</taxon>
    </lineage>
</organism>
<evidence type="ECO:0000313" key="3">
    <source>
        <dbReference type="WBParaSite" id="SBAD_0001185101-mRNA-1"/>
    </source>
</evidence>
<protein>
    <submittedName>
        <fullName evidence="3">Integrase_SAM-like_N domain-containing protein</fullName>
    </submittedName>
</protein>
<reference evidence="1 2" key="2">
    <citation type="submission" date="2018-11" db="EMBL/GenBank/DDBJ databases">
        <authorList>
            <consortium name="Pathogen Informatics"/>
        </authorList>
    </citation>
    <scope>NUCLEOTIDE SEQUENCE [LARGE SCALE GENOMIC DNA]</scope>
</reference>
<sequence length="134" mass="15969">MRRQMEAQRETMREEIKINFDSVKVKCIEDYLEAIRALEKEYEEKIQKCSSFYTEQTKIEYENTIPHVSARTDAKKTKRKLIVTFRNFGWFLRHGERLIFPWTTVEQCHSLDALATSIYESQFIPSKVLNASRP</sequence>
<dbReference type="WBParaSite" id="SBAD_0001185101-mRNA-1">
    <property type="protein sequence ID" value="SBAD_0001185101-mRNA-1"/>
    <property type="gene ID" value="SBAD_0001185101"/>
</dbReference>
<dbReference type="Proteomes" id="UP000270296">
    <property type="component" value="Unassembled WGS sequence"/>
</dbReference>
<evidence type="ECO:0000313" key="2">
    <source>
        <dbReference type="Proteomes" id="UP000270296"/>
    </source>
</evidence>
<dbReference type="EMBL" id="UZAM01015704">
    <property type="protein sequence ID" value="VDP40313.1"/>
    <property type="molecule type" value="Genomic_DNA"/>
</dbReference>
<reference evidence="3" key="1">
    <citation type="submission" date="2016-06" db="UniProtKB">
        <authorList>
            <consortium name="WormBaseParasite"/>
        </authorList>
    </citation>
    <scope>IDENTIFICATION</scope>
</reference>
<keyword evidence="2" id="KW-1185">Reference proteome</keyword>
<proteinExistence type="predicted"/>
<accession>A0A183J6G7</accession>
<name>A0A183J6G7_9BILA</name>
<gene>
    <name evidence="1" type="ORF">SBAD_LOCUS11465</name>
</gene>
<dbReference type="AlphaFoldDB" id="A0A183J6G7"/>
<evidence type="ECO:0000313" key="1">
    <source>
        <dbReference type="EMBL" id="VDP40313.1"/>
    </source>
</evidence>